<dbReference type="AlphaFoldDB" id="A0AAV7N9Z8"/>
<proteinExistence type="predicted"/>
<accession>A0AAV7N9Z8</accession>
<evidence type="ECO:0000313" key="2">
    <source>
        <dbReference type="Proteomes" id="UP001066276"/>
    </source>
</evidence>
<comment type="caution">
    <text evidence="1">The sequence shown here is derived from an EMBL/GenBank/DDBJ whole genome shotgun (WGS) entry which is preliminary data.</text>
</comment>
<name>A0AAV7N9Z8_PLEWA</name>
<reference evidence="1" key="1">
    <citation type="journal article" date="2022" name="bioRxiv">
        <title>Sequencing and chromosome-scale assembly of the giantPleurodeles waltlgenome.</title>
        <authorList>
            <person name="Brown T."/>
            <person name="Elewa A."/>
            <person name="Iarovenko S."/>
            <person name="Subramanian E."/>
            <person name="Araus A.J."/>
            <person name="Petzold A."/>
            <person name="Susuki M."/>
            <person name="Suzuki K.-i.T."/>
            <person name="Hayashi T."/>
            <person name="Toyoda A."/>
            <person name="Oliveira C."/>
            <person name="Osipova E."/>
            <person name="Leigh N.D."/>
            <person name="Simon A."/>
            <person name="Yun M.H."/>
        </authorList>
    </citation>
    <scope>NUCLEOTIDE SEQUENCE</scope>
    <source>
        <strain evidence="1">20211129_DDA</strain>
        <tissue evidence="1">Liver</tissue>
    </source>
</reference>
<gene>
    <name evidence="1" type="ORF">NDU88_007363</name>
</gene>
<dbReference type="Proteomes" id="UP001066276">
    <property type="component" value="Chromosome 9"/>
</dbReference>
<keyword evidence="2" id="KW-1185">Reference proteome</keyword>
<organism evidence="1 2">
    <name type="scientific">Pleurodeles waltl</name>
    <name type="common">Iberian ribbed newt</name>
    <dbReference type="NCBI Taxonomy" id="8319"/>
    <lineage>
        <taxon>Eukaryota</taxon>
        <taxon>Metazoa</taxon>
        <taxon>Chordata</taxon>
        <taxon>Craniata</taxon>
        <taxon>Vertebrata</taxon>
        <taxon>Euteleostomi</taxon>
        <taxon>Amphibia</taxon>
        <taxon>Batrachia</taxon>
        <taxon>Caudata</taxon>
        <taxon>Salamandroidea</taxon>
        <taxon>Salamandridae</taxon>
        <taxon>Pleurodelinae</taxon>
        <taxon>Pleurodeles</taxon>
    </lineage>
</organism>
<dbReference type="EMBL" id="JANPWB010000013">
    <property type="protein sequence ID" value="KAJ1110008.1"/>
    <property type="molecule type" value="Genomic_DNA"/>
</dbReference>
<protein>
    <submittedName>
        <fullName evidence="1">Uncharacterized protein</fullName>
    </submittedName>
</protein>
<sequence>MYARQPLSGELTWGTSVHPSLRLVYPVSRGNKSTPRFSFINAPVFCGSNLGGGVSLPFRICSHGVKVASSSLCGFTTLTLFLSYR</sequence>
<evidence type="ECO:0000313" key="1">
    <source>
        <dbReference type="EMBL" id="KAJ1110008.1"/>
    </source>
</evidence>